<name>A0ABS6WG26_9BIFI</name>
<dbReference type="Proteomes" id="UP000700815">
    <property type="component" value="Unassembled WGS sequence"/>
</dbReference>
<feature type="compositionally biased region" description="Basic and acidic residues" evidence="1">
    <location>
        <begin position="216"/>
        <end position="232"/>
    </location>
</feature>
<keyword evidence="4" id="KW-1185">Reference proteome</keyword>
<feature type="transmembrane region" description="Helical" evidence="2">
    <location>
        <begin position="387"/>
        <end position="406"/>
    </location>
</feature>
<proteinExistence type="predicted"/>
<evidence type="ECO:0000313" key="3">
    <source>
        <dbReference type="EMBL" id="MBW3093015.1"/>
    </source>
</evidence>
<gene>
    <name evidence="3" type="ORF">KIH79_08790</name>
</gene>
<evidence type="ECO:0000256" key="1">
    <source>
        <dbReference type="SAM" id="MobiDB-lite"/>
    </source>
</evidence>
<feature type="transmembrane region" description="Helical" evidence="2">
    <location>
        <begin position="273"/>
        <end position="290"/>
    </location>
</feature>
<accession>A0ABS6WG26</accession>
<keyword evidence="2" id="KW-0812">Transmembrane</keyword>
<protein>
    <submittedName>
        <fullName evidence="3">MFS transporter</fullName>
    </submittedName>
</protein>
<feature type="region of interest" description="Disordered" evidence="1">
    <location>
        <begin position="209"/>
        <end position="232"/>
    </location>
</feature>
<comment type="caution">
    <text evidence="3">The sequence shown here is derived from an EMBL/GenBank/DDBJ whole genome shotgun (WGS) entry which is preliminary data.</text>
</comment>
<keyword evidence="2" id="KW-1133">Transmembrane helix</keyword>
<sequence length="412" mass="43483">MGRISRLSLALRWALVGMTMSMLSNAVFEGSVIPSILAVGLPAWVVAFRRTFGLAVDFASPAAAWIVQRFGSFRSLASAEGVEGVLCLTVALVPGGWEYWKWLLLALSCLLLMTGQVIDVASEVFEVDAAEGDDGMLVQYSGYVSVISSVAGTLLGQVAGSAIANASVKAMLLASALLSFGCALTRFRTRDLMPGVTMNAADVAAQTATDATTDVPSRDDTAFDHEPAGRTDADRTTRVRLLAASALMALVPALWMSYTMLGLGEEYGGDALTVLYACSGVGAIIGSFAYMRWSAKLGMRRIGMIGVALTAVALVFVAIPTLPTACVGWLLDQLGYGLLAQAVVMSRMLQLRGSDLARFSGRARFAYAVGSAAGTWAGWAMSADWRLLSPLALILCVGFLPLFRAMPTSDRG</sequence>
<feature type="transmembrane region" description="Helical" evidence="2">
    <location>
        <begin position="239"/>
        <end position="261"/>
    </location>
</feature>
<organism evidence="3 4">
    <name type="scientific">Bifidobacterium miconis</name>
    <dbReference type="NCBI Taxonomy" id="2834435"/>
    <lineage>
        <taxon>Bacteria</taxon>
        <taxon>Bacillati</taxon>
        <taxon>Actinomycetota</taxon>
        <taxon>Actinomycetes</taxon>
        <taxon>Bifidobacteriales</taxon>
        <taxon>Bifidobacteriaceae</taxon>
        <taxon>Bifidobacterium</taxon>
    </lineage>
</organism>
<feature type="transmembrane region" description="Helical" evidence="2">
    <location>
        <begin position="302"/>
        <end position="322"/>
    </location>
</feature>
<dbReference type="NCBIfam" id="NF037960">
    <property type="entry name" value="MFS_trans"/>
    <property type="match status" value="1"/>
</dbReference>
<evidence type="ECO:0000256" key="2">
    <source>
        <dbReference type="SAM" id="Phobius"/>
    </source>
</evidence>
<keyword evidence="2" id="KW-0472">Membrane</keyword>
<evidence type="ECO:0000313" key="4">
    <source>
        <dbReference type="Proteomes" id="UP000700815"/>
    </source>
</evidence>
<reference evidence="3 4" key="1">
    <citation type="submission" date="2021-05" db="EMBL/GenBank/DDBJ databases">
        <title>Phylogenetic classification of ten novel species belonging to the genus Bifidobacterium comprising B. colchicus sp. nov., B. abeli sp. nov., B. bicoloris sp. nov., B. guerezis sp. nov., B. rosaliae sp. nov., B. santillanensis sp. nov., B. argentati sp. nov., B. amazzoni sp. nov., B. pluviali sp. nov., and B. pinnaculum sp. nov.</title>
        <authorList>
            <person name="Lugli G.A."/>
            <person name="Ruiz Garcia L."/>
            <person name="Margolles A."/>
            <person name="Ventura M."/>
        </authorList>
    </citation>
    <scope>NUCLEOTIDE SEQUENCE [LARGE SCALE GENOMIC DNA]</scope>
    <source>
        <strain evidence="3 4">82T10</strain>
    </source>
</reference>
<dbReference type="EMBL" id="JAHBBH010000025">
    <property type="protein sequence ID" value="MBW3093015.1"/>
    <property type="molecule type" value="Genomic_DNA"/>
</dbReference>
<feature type="transmembrane region" description="Helical" evidence="2">
    <location>
        <begin position="363"/>
        <end position="381"/>
    </location>
</feature>